<dbReference type="SUPFAM" id="SSF46565">
    <property type="entry name" value="Chaperone J-domain"/>
    <property type="match status" value="1"/>
</dbReference>
<protein>
    <submittedName>
        <fullName evidence="4">DnaJ domain-containing protein</fullName>
    </submittedName>
</protein>
<dbReference type="Pfam" id="PF00226">
    <property type="entry name" value="DnaJ"/>
    <property type="match status" value="1"/>
</dbReference>
<evidence type="ECO:0000259" key="3">
    <source>
        <dbReference type="PROSITE" id="PS50076"/>
    </source>
</evidence>
<dbReference type="STRING" id="1121409.SAMN02745124_03039"/>
<dbReference type="InterPro" id="IPR050817">
    <property type="entry name" value="DjlA_DnaK_co-chaperone"/>
</dbReference>
<feature type="region of interest" description="Disordered" evidence="1">
    <location>
        <begin position="219"/>
        <end position="284"/>
    </location>
</feature>
<reference evidence="4 5" key="1">
    <citation type="submission" date="2016-11" db="EMBL/GenBank/DDBJ databases">
        <authorList>
            <person name="Jaros S."/>
            <person name="Januszkiewicz K."/>
            <person name="Wedrychowicz H."/>
        </authorList>
    </citation>
    <scope>NUCLEOTIDE SEQUENCE [LARGE SCALE GENOMIC DNA]</scope>
    <source>
        <strain evidence="4 5">DSM 9705</strain>
    </source>
</reference>
<dbReference type="SMART" id="SM00271">
    <property type="entry name" value="DnaJ"/>
    <property type="match status" value="1"/>
</dbReference>
<feature type="transmembrane region" description="Helical" evidence="2">
    <location>
        <begin position="178"/>
        <end position="197"/>
    </location>
</feature>
<dbReference type="PRINTS" id="PR00625">
    <property type="entry name" value="JDOMAIN"/>
</dbReference>
<gene>
    <name evidence="4" type="ORF">SAMN02745124_03039</name>
</gene>
<keyword evidence="2" id="KW-1133">Transmembrane helix</keyword>
<dbReference type="RefSeq" id="WP_073377439.1">
    <property type="nucleotide sequence ID" value="NZ_FQXS01000019.1"/>
</dbReference>
<feature type="compositionally biased region" description="Basic and acidic residues" evidence="1">
    <location>
        <begin position="387"/>
        <end position="406"/>
    </location>
</feature>
<dbReference type="Gene3D" id="1.10.287.110">
    <property type="entry name" value="DnaJ domain"/>
    <property type="match status" value="1"/>
</dbReference>
<evidence type="ECO:0000313" key="5">
    <source>
        <dbReference type="Proteomes" id="UP000184139"/>
    </source>
</evidence>
<dbReference type="InterPro" id="IPR001623">
    <property type="entry name" value="DnaJ_domain"/>
</dbReference>
<keyword evidence="5" id="KW-1185">Reference proteome</keyword>
<dbReference type="PANTHER" id="PTHR24074">
    <property type="entry name" value="CO-CHAPERONE PROTEIN DJLA"/>
    <property type="match status" value="1"/>
</dbReference>
<evidence type="ECO:0000256" key="1">
    <source>
        <dbReference type="SAM" id="MobiDB-lite"/>
    </source>
</evidence>
<keyword evidence="2" id="KW-0472">Membrane</keyword>
<organism evidence="4 5">
    <name type="scientific">Desulfofustis glycolicus DSM 9705</name>
    <dbReference type="NCBI Taxonomy" id="1121409"/>
    <lineage>
        <taxon>Bacteria</taxon>
        <taxon>Pseudomonadati</taxon>
        <taxon>Thermodesulfobacteriota</taxon>
        <taxon>Desulfobulbia</taxon>
        <taxon>Desulfobulbales</taxon>
        <taxon>Desulfocapsaceae</taxon>
        <taxon>Desulfofustis</taxon>
    </lineage>
</organism>
<feature type="compositionally biased region" description="Low complexity" evidence="1">
    <location>
        <begin position="408"/>
        <end position="420"/>
    </location>
</feature>
<dbReference type="EMBL" id="FQXS01000019">
    <property type="protein sequence ID" value="SHH98436.1"/>
    <property type="molecule type" value="Genomic_DNA"/>
</dbReference>
<proteinExistence type="predicted"/>
<accession>A0A1M5XF75</accession>
<dbReference type="AlphaFoldDB" id="A0A1M5XF75"/>
<keyword evidence="2" id="KW-0812">Transmembrane</keyword>
<dbReference type="Proteomes" id="UP000184139">
    <property type="component" value="Unassembled WGS sequence"/>
</dbReference>
<name>A0A1M5XF75_9BACT</name>
<feature type="compositionally biased region" description="Basic and acidic residues" evidence="1">
    <location>
        <begin position="358"/>
        <end position="370"/>
    </location>
</feature>
<evidence type="ECO:0000313" key="4">
    <source>
        <dbReference type="EMBL" id="SHH98436.1"/>
    </source>
</evidence>
<dbReference type="InterPro" id="IPR036869">
    <property type="entry name" value="J_dom_sf"/>
</dbReference>
<sequence length="546" mass="60601">MTDSQKELISRLIKAYRGSSTESLIGTVTTTDGMLGACRNLLNKRDAGATELKTWLQHRCEQAAIDEQAFLQEIRTIIELFSPHTDDEDPYQVLGLTAEAGPEQIKRAYRKLSLLHHPDTAPEQSRNEPDQFIKITRAYQTLLGKYTEPLQPIKQRTPNNTWRHKKQAARHSPPRKKLFAWSLGLLILLLVISFFAATNYRKNTMIAGLQQSRGAFVPPTKASAAAGNPIPTAEPKTTVSDQEQKPARSVGEPNTSERFAAVPLPEPAETPVAESYKSKNAPLESRAAATTASLVDSKIDQFNTPVRQQAEVTLSPKKNADLKSAGQMATIAPTSTEVPKTGKTEPIALEVPQVQAPRRSEGEAKPDTKKKQASLREPTVVQVRLPEPTEKISSDTEASQHSDLARSADLPPGLPADGPGEVTTKAKSLDQRLQSFFDSYLSAYSERNILSFSRFFTTYAVENNKPFATMVQTYLDLFQSTDHASLQLQELDWQETPQGVQVNGRFTVNLHYRDGHQVSGSGPIAFRLQERDSSFLIETLDYHFEH</sequence>
<dbReference type="CDD" id="cd06257">
    <property type="entry name" value="DnaJ"/>
    <property type="match status" value="1"/>
</dbReference>
<feature type="region of interest" description="Disordered" evidence="1">
    <location>
        <begin position="333"/>
        <end position="423"/>
    </location>
</feature>
<dbReference type="PROSITE" id="PS50076">
    <property type="entry name" value="DNAJ_2"/>
    <property type="match status" value="1"/>
</dbReference>
<feature type="domain" description="J" evidence="3">
    <location>
        <begin position="89"/>
        <end position="163"/>
    </location>
</feature>
<evidence type="ECO:0000256" key="2">
    <source>
        <dbReference type="SAM" id="Phobius"/>
    </source>
</evidence>